<feature type="repeat" description="ANK" evidence="3">
    <location>
        <begin position="61"/>
        <end position="93"/>
    </location>
</feature>
<keyword evidence="1" id="KW-0677">Repeat</keyword>
<dbReference type="PROSITE" id="PS50088">
    <property type="entry name" value="ANK_REPEAT"/>
    <property type="match status" value="2"/>
</dbReference>
<evidence type="ECO:0000256" key="1">
    <source>
        <dbReference type="ARBA" id="ARBA00022737"/>
    </source>
</evidence>
<evidence type="ECO:0000256" key="4">
    <source>
        <dbReference type="SAM" id="MobiDB-lite"/>
    </source>
</evidence>
<dbReference type="InterPro" id="IPR002110">
    <property type="entry name" value="Ankyrin_rpt"/>
</dbReference>
<dbReference type="PROSITE" id="PS50297">
    <property type="entry name" value="ANK_REP_REGION"/>
    <property type="match status" value="1"/>
</dbReference>
<keyword evidence="6" id="KW-1185">Reference proteome</keyword>
<dbReference type="PANTHER" id="PTHR24198:SF165">
    <property type="entry name" value="ANKYRIN REPEAT-CONTAINING PROTEIN-RELATED"/>
    <property type="match status" value="1"/>
</dbReference>
<proteinExistence type="predicted"/>
<comment type="caution">
    <text evidence="5">The sequence shown here is derived from an EMBL/GenBank/DDBJ whole genome shotgun (WGS) entry which is preliminary data.</text>
</comment>
<dbReference type="PANTHER" id="PTHR24198">
    <property type="entry name" value="ANKYRIN REPEAT AND PROTEIN KINASE DOMAIN-CONTAINING PROTEIN"/>
    <property type="match status" value="1"/>
</dbReference>
<organism evidence="5 6">
    <name type="scientific">Tritrichomonas musculus</name>
    <dbReference type="NCBI Taxonomy" id="1915356"/>
    <lineage>
        <taxon>Eukaryota</taxon>
        <taxon>Metamonada</taxon>
        <taxon>Parabasalia</taxon>
        <taxon>Tritrichomonadida</taxon>
        <taxon>Tritrichomonadidae</taxon>
        <taxon>Tritrichomonas</taxon>
    </lineage>
</organism>
<sequence>MSLSSISKQLSIILDHGADTSTPKCRNIIPPLHYAIKLKQNECVSILLESGADKNLKTASVGATPIITAIASGNNVALELLLSKKADPNIPNSKGDRPIYYSIHQHDSSSLSMLISSGAKIDYKAIKYSIEMEDIECLHQLFEAIVNDKSIIELDEPDNSNNEADETDSYIENDKESTLNMKIKQFQRDALNLAKKLDRPSIELLLSLSPSKFESVEGKEFIEKLHQLIFTNLKILNEKLNDSDFISLFFTNQNKYLSRPRQNQNLTQFQGLTLNQKTPKRKSSSVSFSSGSHRSESDDFYYSRSGHFNELSNEENESKDDENESQGSLKFNSLFIFTNKIFSSIHNLNLYFRVLNTKSKALKSEIKEIDNKSKSGMNEDDNEVFEVPNEIVTLWANQLKKSNEILKQLDDDVISPNNCDSVSKWMAVIQKRKEFFENLFDKQIDESLSSSLFDDKKGQINSTLQTIRKCLKSREDHEFISKITSSFNAFVAKCKANMPHNSIKFDELVDLIQKDIVALPQNPTTRANRQIRGRISSNITQIITDKDKL</sequence>
<name>A0ABR2HFT8_9EUKA</name>
<evidence type="ECO:0000256" key="3">
    <source>
        <dbReference type="PROSITE-ProRule" id="PRU00023"/>
    </source>
</evidence>
<gene>
    <name evidence="5" type="ORF">M9Y10_020315</name>
</gene>
<evidence type="ECO:0000256" key="2">
    <source>
        <dbReference type="ARBA" id="ARBA00023043"/>
    </source>
</evidence>
<evidence type="ECO:0008006" key="7">
    <source>
        <dbReference type="Google" id="ProtNLM"/>
    </source>
</evidence>
<feature type="repeat" description="ANK" evidence="3">
    <location>
        <begin position="31"/>
        <end position="59"/>
    </location>
</feature>
<feature type="region of interest" description="Disordered" evidence="4">
    <location>
        <begin position="271"/>
        <end position="301"/>
    </location>
</feature>
<dbReference type="SUPFAM" id="SSF48403">
    <property type="entry name" value="Ankyrin repeat"/>
    <property type="match status" value="1"/>
</dbReference>
<evidence type="ECO:0000313" key="5">
    <source>
        <dbReference type="EMBL" id="KAK8846307.1"/>
    </source>
</evidence>
<dbReference type="InterPro" id="IPR036770">
    <property type="entry name" value="Ankyrin_rpt-contain_sf"/>
</dbReference>
<dbReference type="SMART" id="SM00248">
    <property type="entry name" value="ANK"/>
    <property type="match status" value="3"/>
</dbReference>
<protein>
    <recommendedName>
        <fullName evidence="7">Ankyrin repeat protein</fullName>
    </recommendedName>
</protein>
<keyword evidence="2 3" id="KW-0040">ANK repeat</keyword>
<dbReference type="Gene3D" id="1.25.40.20">
    <property type="entry name" value="Ankyrin repeat-containing domain"/>
    <property type="match status" value="1"/>
</dbReference>
<reference evidence="5 6" key="1">
    <citation type="submission" date="2024-04" db="EMBL/GenBank/DDBJ databases">
        <title>Tritrichomonas musculus Genome.</title>
        <authorList>
            <person name="Alves-Ferreira E."/>
            <person name="Grigg M."/>
            <person name="Lorenzi H."/>
            <person name="Galac M."/>
        </authorList>
    </citation>
    <scope>NUCLEOTIDE SEQUENCE [LARGE SCALE GENOMIC DNA]</scope>
    <source>
        <strain evidence="5 6">EAF2021</strain>
    </source>
</reference>
<evidence type="ECO:0000313" key="6">
    <source>
        <dbReference type="Proteomes" id="UP001470230"/>
    </source>
</evidence>
<dbReference type="Pfam" id="PF12796">
    <property type="entry name" value="Ank_2"/>
    <property type="match status" value="1"/>
</dbReference>
<dbReference type="EMBL" id="JAPFFF010000029">
    <property type="protein sequence ID" value="KAK8846307.1"/>
    <property type="molecule type" value="Genomic_DNA"/>
</dbReference>
<accession>A0ABR2HFT8</accession>
<dbReference type="Proteomes" id="UP001470230">
    <property type="component" value="Unassembled WGS sequence"/>
</dbReference>